<dbReference type="AlphaFoldDB" id="A0A0G0Z6F9"/>
<dbReference type="EMBL" id="LCDB01000011">
    <property type="protein sequence ID" value="KKS44249.1"/>
    <property type="molecule type" value="Genomic_DNA"/>
</dbReference>
<dbReference type="Proteomes" id="UP000033986">
    <property type="component" value="Unassembled WGS sequence"/>
</dbReference>
<accession>A0A0G0Z6F9</accession>
<organism evidence="1 2">
    <name type="scientific">Candidatus Azambacteria bacterium GW2011_GWB1_42_17</name>
    <dbReference type="NCBI Taxonomy" id="1618615"/>
    <lineage>
        <taxon>Bacteria</taxon>
        <taxon>Candidatus Azamiibacteriota</taxon>
    </lineage>
</organism>
<sequence>MKRYTLDVNNETWKTLKQMQVETGVGSVTDVIQDSLRTYAYLIEEQKQGRLVIIKDPGTGLMKIIVPLVAQK</sequence>
<reference evidence="1 2" key="1">
    <citation type="journal article" date="2015" name="Nature">
        <title>rRNA introns, odd ribosomes, and small enigmatic genomes across a large radiation of phyla.</title>
        <authorList>
            <person name="Brown C.T."/>
            <person name="Hug L.A."/>
            <person name="Thomas B.C."/>
            <person name="Sharon I."/>
            <person name="Castelle C.J."/>
            <person name="Singh A."/>
            <person name="Wilkins M.J."/>
            <person name="Williams K.H."/>
            <person name="Banfield J.F."/>
        </authorList>
    </citation>
    <scope>NUCLEOTIDE SEQUENCE [LARGE SCALE GENOMIC DNA]</scope>
</reference>
<evidence type="ECO:0000313" key="2">
    <source>
        <dbReference type="Proteomes" id="UP000033986"/>
    </source>
</evidence>
<name>A0A0G0Z6F9_9BACT</name>
<gene>
    <name evidence="1" type="ORF">UV07_C0011G0008</name>
</gene>
<proteinExistence type="predicted"/>
<comment type="caution">
    <text evidence="1">The sequence shown here is derived from an EMBL/GenBank/DDBJ whole genome shotgun (WGS) entry which is preliminary data.</text>
</comment>
<evidence type="ECO:0000313" key="1">
    <source>
        <dbReference type="EMBL" id="KKS44249.1"/>
    </source>
</evidence>
<protein>
    <submittedName>
        <fullName evidence="1">Uncharacterized protein</fullName>
    </submittedName>
</protein>